<protein>
    <recommendedName>
        <fullName evidence="1">DUF3870 domain-containing protein</fullName>
    </recommendedName>
</protein>
<feature type="non-terminal residue" evidence="2">
    <location>
        <position position="1"/>
    </location>
</feature>
<reference evidence="2" key="1">
    <citation type="journal article" date="2014" name="Front. Microbiol.">
        <title>High frequency of phylogenetically diverse reductive dehalogenase-homologous genes in deep subseafloor sedimentary metagenomes.</title>
        <authorList>
            <person name="Kawai M."/>
            <person name="Futagami T."/>
            <person name="Toyoda A."/>
            <person name="Takaki Y."/>
            <person name="Nishi S."/>
            <person name="Hori S."/>
            <person name="Arai W."/>
            <person name="Tsubouchi T."/>
            <person name="Morono Y."/>
            <person name="Uchiyama I."/>
            <person name="Ito T."/>
            <person name="Fujiyama A."/>
            <person name="Inagaki F."/>
            <person name="Takami H."/>
        </authorList>
    </citation>
    <scope>NUCLEOTIDE SEQUENCE</scope>
    <source>
        <strain evidence="2">Expedition CK06-06</strain>
    </source>
</reference>
<feature type="domain" description="DUF3870" evidence="1">
    <location>
        <begin position="2"/>
        <end position="38"/>
    </location>
</feature>
<accession>X0ZSE9</accession>
<comment type="caution">
    <text evidence="2">The sequence shown here is derived from an EMBL/GenBank/DDBJ whole genome shotgun (WGS) entry which is preliminary data.</text>
</comment>
<evidence type="ECO:0000259" key="1">
    <source>
        <dbReference type="Pfam" id="PF12986"/>
    </source>
</evidence>
<sequence length="48" mass="5457">NKIDTGIEKAIEQLDKRFFGKTKKPIIAALEDAYRCYKKSLKAAQNTV</sequence>
<name>X0ZSE9_9ZZZZ</name>
<organism evidence="2">
    <name type="scientific">marine sediment metagenome</name>
    <dbReference type="NCBI Taxonomy" id="412755"/>
    <lineage>
        <taxon>unclassified sequences</taxon>
        <taxon>metagenomes</taxon>
        <taxon>ecological metagenomes</taxon>
    </lineage>
</organism>
<evidence type="ECO:0000313" key="2">
    <source>
        <dbReference type="EMBL" id="GAG51151.1"/>
    </source>
</evidence>
<dbReference type="EMBL" id="BARS01050752">
    <property type="protein sequence ID" value="GAG51151.1"/>
    <property type="molecule type" value="Genomic_DNA"/>
</dbReference>
<gene>
    <name evidence="2" type="ORF">S01H1_75709</name>
</gene>
<dbReference type="InterPro" id="IPR024617">
    <property type="entry name" value="DUF3870"/>
</dbReference>
<dbReference type="AlphaFoldDB" id="X0ZSE9"/>
<dbReference type="Pfam" id="PF12986">
    <property type="entry name" value="DUF3870"/>
    <property type="match status" value="1"/>
</dbReference>
<proteinExistence type="predicted"/>